<feature type="region of interest" description="Disordered" evidence="1">
    <location>
        <begin position="218"/>
        <end position="264"/>
    </location>
</feature>
<keyword evidence="2" id="KW-1133">Transmembrane helix</keyword>
<keyword evidence="4" id="KW-1185">Reference proteome</keyword>
<accession>A0ABV5PC56</accession>
<organism evidence="3 4">
    <name type="scientific">Streptomyces cremeus</name>
    <dbReference type="NCBI Taxonomy" id="66881"/>
    <lineage>
        <taxon>Bacteria</taxon>
        <taxon>Bacillati</taxon>
        <taxon>Actinomycetota</taxon>
        <taxon>Actinomycetes</taxon>
        <taxon>Kitasatosporales</taxon>
        <taxon>Streptomycetaceae</taxon>
        <taxon>Streptomyces</taxon>
    </lineage>
</organism>
<keyword evidence="2" id="KW-0812">Transmembrane</keyword>
<evidence type="ECO:0008006" key="5">
    <source>
        <dbReference type="Google" id="ProtNLM"/>
    </source>
</evidence>
<comment type="caution">
    <text evidence="3">The sequence shown here is derived from an EMBL/GenBank/DDBJ whole genome shotgun (WGS) entry which is preliminary data.</text>
</comment>
<dbReference type="EMBL" id="JBHMCR010000006">
    <property type="protein sequence ID" value="MFB9520775.1"/>
    <property type="molecule type" value="Genomic_DNA"/>
</dbReference>
<feature type="transmembrane region" description="Helical" evidence="2">
    <location>
        <begin position="89"/>
        <end position="109"/>
    </location>
</feature>
<reference evidence="3 4" key="1">
    <citation type="submission" date="2024-09" db="EMBL/GenBank/DDBJ databases">
        <authorList>
            <person name="Sun Q."/>
            <person name="Mori K."/>
        </authorList>
    </citation>
    <scope>NUCLEOTIDE SEQUENCE [LARGE SCALE GENOMIC DNA]</scope>
    <source>
        <strain evidence="3 4">JCM 4362</strain>
    </source>
</reference>
<keyword evidence="2" id="KW-0472">Membrane</keyword>
<gene>
    <name evidence="3" type="ORF">ACFFTU_12510</name>
</gene>
<feature type="transmembrane region" description="Helical" evidence="2">
    <location>
        <begin position="173"/>
        <end position="193"/>
    </location>
</feature>
<evidence type="ECO:0000313" key="4">
    <source>
        <dbReference type="Proteomes" id="UP001589718"/>
    </source>
</evidence>
<evidence type="ECO:0000313" key="3">
    <source>
        <dbReference type="EMBL" id="MFB9520775.1"/>
    </source>
</evidence>
<name>A0ABV5PC56_STRCM</name>
<feature type="compositionally biased region" description="Basic and acidic residues" evidence="1">
    <location>
        <begin position="224"/>
        <end position="257"/>
    </location>
</feature>
<evidence type="ECO:0000256" key="1">
    <source>
        <dbReference type="SAM" id="MobiDB-lite"/>
    </source>
</evidence>
<feature type="transmembrane region" description="Helical" evidence="2">
    <location>
        <begin position="199"/>
        <end position="215"/>
    </location>
</feature>
<dbReference type="Proteomes" id="UP001589718">
    <property type="component" value="Unassembled WGS sequence"/>
</dbReference>
<protein>
    <recommendedName>
        <fullName evidence="5">Integral membrane protein</fullName>
    </recommendedName>
</protein>
<proteinExistence type="predicted"/>
<dbReference type="RefSeq" id="WP_345223615.1">
    <property type="nucleotide sequence ID" value="NZ_BAAAXE010000013.1"/>
</dbReference>
<sequence>MPASPLRRFARREWGGLAARVRGALVTRRWRAIPLTLAAVALCATFQAVQNQSWGYQFVQDIGSVRSGDPLLLSLVRTPLSLFVPALDLPVWGALAQILLVFGIAEICLGRWKTLFLAYVATLSGTMYARLGVALGPGSPIGLPEADKHVMDTGPSAAVVGLALYVCRRVGAYWTGGAVVVAMVVEVIVKTNLAGKEHIAALLGVAVLMLIEAAVRRRRKHRGQPRDRGEGAAHDGRAEGAPPHDRAEGAAPHDRGEGAPPIQS</sequence>
<evidence type="ECO:0000256" key="2">
    <source>
        <dbReference type="SAM" id="Phobius"/>
    </source>
</evidence>